<accession>A0A1L7XHG1</accession>
<protein>
    <submittedName>
        <fullName evidence="1">Uncharacterized protein</fullName>
    </submittedName>
</protein>
<dbReference type="Proteomes" id="UP000184330">
    <property type="component" value="Unassembled WGS sequence"/>
</dbReference>
<evidence type="ECO:0000313" key="2">
    <source>
        <dbReference type="Proteomes" id="UP000184330"/>
    </source>
</evidence>
<dbReference type="OrthoDB" id="10641634at2759"/>
<dbReference type="EMBL" id="FJOG01000026">
    <property type="protein sequence ID" value="CZR64464.1"/>
    <property type="molecule type" value="Genomic_DNA"/>
</dbReference>
<keyword evidence="2" id="KW-1185">Reference proteome</keyword>
<name>A0A1L7XHG1_9HELO</name>
<reference evidence="1 2" key="1">
    <citation type="submission" date="2016-03" db="EMBL/GenBank/DDBJ databases">
        <authorList>
            <person name="Ploux O."/>
        </authorList>
    </citation>
    <scope>NUCLEOTIDE SEQUENCE [LARGE SCALE GENOMIC DNA]</scope>
    <source>
        <strain evidence="1 2">UAMH 11012</strain>
    </source>
</reference>
<dbReference type="AlphaFoldDB" id="A0A1L7XHG1"/>
<proteinExistence type="predicted"/>
<sequence length="175" mass="19669">MSGPSGSRQGSQPRRPMEIQCSALRAIPTSPRLQTPPNTATNGHLFYPAFNFPCEVTYPTELDILEEEAPASHSAELYISALAITNSSSTQNRLLVFSQRSHSQYTAISRPWECQQLLNTQKSTKSNCNTEGQHQLIAWEAQSSAEEPFNCVGEVIVGNKFDHLDQWDWRWVCKL</sequence>
<evidence type="ECO:0000313" key="1">
    <source>
        <dbReference type="EMBL" id="CZR64464.1"/>
    </source>
</evidence>
<organism evidence="1 2">
    <name type="scientific">Phialocephala subalpina</name>
    <dbReference type="NCBI Taxonomy" id="576137"/>
    <lineage>
        <taxon>Eukaryota</taxon>
        <taxon>Fungi</taxon>
        <taxon>Dikarya</taxon>
        <taxon>Ascomycota</taxon>
        <taxon>Pezizomycotina</taxon>
        <taxon>Leotiomycetes</taxon>
        <taxon>Helotiales</taxon>
        <taxon>Mollisiaceae</taxon>
        <taxon>Phialocephala</taxon>
        <taxon>Phialocephala fortinii species complex</taxon>
    </lineage>
</organism>
<gene>
    <name evidence="1" type="ORF">PAC_14362</name>
</gene>